<accession>A0A8S5RFS9</accession>
<evidence type="ECO:0000313" key="1">
    <source>
        <dbReference type="EMBL" id="DAE29844.1"/>
    </source>
</evidence>
<organism evidence="1">
    <name type="scientific">virus sp. ctqEG8</name>
    <dbReference type="NCBI Taxonomy" id="2827998"/>
    <lineage>
        <taxon>Viruses</taxon>
    </lineage>
</organism>
<dbReference type="EMBL" id="BK059100">
    <property type="protein sequence ID" value="DAE29844.1"/>
    <property type="molecule type" value="Genomic_DNA"/>
</dbReference>
<protein>
    <submittedName>
        <fullName evidence="1">Uncharacterized protein</fullName>
    </submittedName>
</protein>
<name>A0A8S5RFS9_9VIRU</name>
<proteinExistence type="predicted"/>
<reference evidence="1" key="1">
    <citation type="journal article" date="2021" name="Proc. Natl. Acad. Sci. U.S.A.">
        <title>A Catalog of Tens of Thousands of Viruses from Human Metagenomes Reveals Hidden Associations with Chronic Diseases.</title>
        <authorList>
            <person name="Tisza M.J."/>
            <person name="Buck C.B."/>
        </authorList>
    </citation>
    <scope>NUCLEOTIDE SEQUENCE</scope>
    <source>
        <strain evidence="1">CtqEG8</strain>
    </source>
</reference>
<sequence length="201" mass="22347">MTMTNITSLRPGEHFMFKGFEWVCLDPNHPDGGVLAIMAKPWAGDVKFCPRDKFADEKGNWNNYRTSNVRGILNDMANAVFKGKCLLAHTVDLVADNGDRAYGTVQDFVFILTCDEYRKYRDYIPHHNSLIWTSTPCDCGDKDSDAGESSFVRTVNANGLLYNYGACNGGAVAPACILNPKSLNLRQSMAFVEDDKDDKGE</sequence>